<keyword evidence="2" id="KW-0810">Translation regulation</keyword>
<dbReference type="GO" id="GO:0043023">
    <property type="term" value="F:ribosomal large subunit binding"/>
    <property type="evidence" value="ECO:0007669"/>
    <property type="project" value="TreeGrafter"/>
</dbReference>
<dbReference type="AlphaFoldDB" id="A0A1W6LNN8"/>
<comment type="similarity">
    <text evidence="1 2">Belongs to the Iojap/RsfS family.</text>
</comment>
<dbReference type="HAMAP" id="MF_01477">
    <property type="entry name" value="Iojap_RsfS"/>
    <property type="match status" value="1"/>
</dbReference>
<evidence type="ECO:0000256" key="1">
    <source>
        <dbReference type="ARBA" id="ARBA00010574"/>
    </source>
</evidence>
<dbReference type="KEGG" id="pbp:STSP1_01827"/>
<dbReference type="EMBL" id="CP021023">
    <property type="protein sequence ID" value="ARN57420.1"/>
    <property type="molecule type" value="Genomic_DNA"/>
</dbReference>
<comment type="subcellular location">
    <subcellularLocation>
        <location evidence="2">Cytoplasm</location>
    </subcellularLocation>
</comment>
<sequence>MIPEKEKKKAENFAVEMARLVSDRHFSDVVVLDLCGQNPAVEYLVIATGTSDRQTRSVAEEVLKEAKQTGFQAFGKAGFEQGRWILLDFVDVVVHLFESEFREYYDLELLWGDAKQIQWQES</sequence>
<keyword evidence="4" id="KW-1185">Reference proteome</keyword>
<evidence type="ECO:0000256" key="2">
    <source>
        <dbReference type="HAMAP-Rule" id="MF_01477"/>
    </source>
</evidence>
<gene>
    <name evidence="2 3" type="primary">rsfS</name>
    <name evidence="3" type="ORF">STSP1_01827</name>
</gene>
<dbReference type="InterPro" id="IPR004394">
    <property type="entry name" value="Iojap/RsfS/C7orf30"/>
</dbReference>
<reference evidence="4" key="1">
    <citation type="submission" date="2017-04" db="EMBL/GenBank/DDBJ databases">
        <title>Comparative genomics and description of representatives of a novel lineage of planctomycetes thriving in anoxic sediments.</title>
        <authorList>
            <person name="Spring S."/>
            <person name="Bunk B."/>
            <person name="Sproer C."/>
        </authorList>
    </citation>
    <scope>NUCLEOTIDE SEQUENCE [LARGE SCALE GENOMIC DNA]</scope>
    <source>
        <strain evidence="4">ST-PulAB-D4</strain>
    </source>
</reference>
<dbReference type="SUPFAM" id="SSF81301">
    <property type="entry name" value="Nucleotidyltransferase"/>
    <property type="match status" value="1"/>
</dbReference>
<evidence type="ECO:0000313" key="4">
    <source>
        <dbReference type="Proteomes" id="UP000193334"/>
    </source>
</evidence>
<dbReference type="Pfam" id="PF02410">
    <property type="entry name" value="RsfS"/>
    <property type="match status" value="1"/>
</dbReference>
<comment type="function">
    <text evidence="2">Functions as a ribosomal silencing factor. Interacts with ribosomal protein uL14 (rplN), blocking formation of intersubunit bridge B8. Prevents association of the 30S and 50S ribosomal subunits and the formation of functional ribosomes, thus repressing translation.</text>
</comment>
<dbReference type="Proteomes" id="UP000193334">
    <property type="component" value="Chromosome"/>
</dbReference>
<comment type="subunit">
    <text evidence="2">Interacts with ribosomal protein uL14 (rplN).</text>
</comment>
<dbReference type="GO" id="GO:0090071">
    <property type="term" value="P:negative regulation of ribosome biogenesis"/>
    <property type="evidence" value="ECO:0007669"/>
    <property type="project" value="UniProtKB-UniRule"/>
</dbReference>
<keyword evidence="2" id="KW-0963">Cytoplasm</keyword>
<dbReference type="GO" id="GO:0042256">
    <property type="term" value="P:cytosolic ribosome assembly"/>
    <property type="evidence" value="ECO:0007669"/>
    <property type="project" value="UniProtKB-UniRule"/>
</dbReference>
<name>A0A1W6LNN8_9BACT</name>
<dbReference type="STRING" id="1941349.STSP1_01827"/>
<keyword evidence="2" id="KW-0678">Repressor</keyword>
<accession>A0A1W6LNN8</accession>
<organism evidence="3 4">
    <name type="scientific">Sedimentisphaera salicampi</name>
    <dbReference type="NCBI Taxonomy" id="1941349"/>
    <lineage>
        <taxon>Bacteria</taxon>
        <taxon>Pseudomonadati</taxon>
        <taxon>Planctomycetota</taxon>
        <taxon>Phycisphaerae</taxon>
        <taxon>Sedimentisphaerales</taxon>
        <taxon>Sedimentisphaeraceae</taxon>
        <taxon>Sedimentisphaera</taxon>
    </lineage>
</organism>
<evidence type="ECO:0000313" key="3">
    <source>
        <dbReference type="EMBL" id="ARN57420.1"/>
    </source>
</evidence>
<dbReference type="GO" id="GO:0017148">
    <property type="term" value="P:negative regulation of translation"/>
    <property type="evidence" value="ECO:0007669"/>
    <property type="project" value="UniProtKB-UniRule"/>
</dbReference>
<dbReference type="NCBIfam" id="TIGR00090">
    <property type="entry name" value="rsfS_iojap_ybeB"/>
    <property type="match status" value="1"/>
</dbReference>
<dbReference type="PANTHER" id="PTHR21043">
    <property type="entry name" value="IOJAP SUPERFAMILY ORTHOLOG"/>
    <property type="match status" value="1"/>
</dbReference>
<proteinExistence type="inferred from homology"/>
<dbReference type="InterPro" id="IPR043519">
    <property type="entry name" value="NT_sf"/>
</dbReference>
<dbReference type="GO" id="GO:0005737">
    <property type="term" value="C:cytoplasm"/>
    <property type="evidence" value="ECO:0007669"/>
    <property type="project" value="UniProtKB-SubCell"/>
</dbReference>
<dbReference type="PANTHER" id="PTHR21043:SF0">
    <property type="entry name" value="MITOCHONDRIAL ASSEMBLY OF RIBOSOMAL LARGE SUBUNIT PROTEIN 1"/>
    <property type="match status" value="1"/>
</dbReference>
<dbReference type="Gene3D" id="3.30.460.10">
    <property type="entry name" value="Beta Polymerase, domain 2"/>
    <property type="match status" value="1"/>
</dbReference>
<protein>
    <recommendedName>
        <fullName evidence="2">Ribosomal silencing factor RsfS</fullName>
    </recommendedName>
</protein>